<gene>
    <name evidence="2" type="ORF">POLS_LOCUS1790</name>
</gene>
<dbReference type="Proteomes" id="UP001153618">
    <property type="component" value="Unassembled WGS sequence"/>
</dbReference>
<feature type="domain" description="Aminoglycoside phosphotransferase" evidence="1">
    <location>
        <begin position="80"/>
        <end position="280"/>
    </location>
</feature>
<dbReference type="AlphaFoldDB" id="A0A9W4MLS2"/>
<dbReference type="PANTHER" id="PTHR21310:SF55">
    <property type="entry name" value="AMINOGLYCOSIDE PHOSPHOTRANSFERASE DOMAIN-CONTAINING PROTEIN"/>
    <property type="match status" value="1"/>
</dbReference>
<dbReference type="Pfam" id="PF01636">
    <property type="entry name" value="APH"/>
    <property type="match status" value="1"/>
</dbReference>
<proteinExistence type="predicted"/>
<dbReference type="InterPro" id="IPR011009">
    <property type="entry name" value="Kinase-like_dom_sf"/>
</dbReference>
<dbReference type="InterPro" id="IPR002575">
    <property type="entry name" value="Aminoglycoside_PTrfase"/>
</dbReference>
<organism evidence="2 3">
    <name type="scientific">Penicillium olsonii</name>
    <dbReference type="NCBI Taxonomy" id="99116"/>
    <lineage>
        <taxon>Eukaryota</taxon>
        <taxon>Fungi</taxon>
        <taxon>Dikarya</taxon>
        <taxon>Ascomycota</taxon>
        <taxon>Pezizomycotina</taxon>
        <taxon>Eurotiomycetes</taxon>
        <taxon>Eurotiomycetidae</taxon>
        <taxon>Eurotiales</taxon>
        <taxon>Aspergillaceae</taxon>
        <taxon>Penicillium</taxon>
    </lineage>
</organism>
<dbReference type="SUPFAM" id="SSF56112">
    <property type="entry name" value="Protein kinase-like (PK-like)"/>
    <property type="match status" value="1"/>
</dbReference>
<dbReference type="InterPro" id="IPR051678">
    <property type="entry name" value="AGP_Transferase"/>
</dbReference>
<protein>
    <recommendedName>
        <fullName evidence="1">Aminoglycoside phosphotransferase domain-containing protein</fullName>
    </recommendedName>
</protein>
<evidence type="ECO:0000313" key="2">
    <source>
        <dbReference type="EMBL" id="CAG7998582.1"/>
    </source>
</evidence>
<name>A0A9W4MLS2_PENOL</name>
<reference evidence="2" key="1">
    <citation type="submission" date="2021-07" db="EMBL/GenBank/DDBJ databases">
        <authorList>
            <person name="Branca A.L. A."/>
        </authorList>
    </citation>
    <scope>NUCLEOTIDE SEQUENCE</scope>
</reference>
<evidence type="ECO:0000313" key="3">
    <source>
        <dbReference type="Proteomes" id="UP001153618"/>
    </source>
</evidence>
<accession>A0A9W4MLS2</accession>
<dbReference type="PANTHER" id="PTHR21310">
    <property type="entry name" value="AMINOGLYCOSIDE PHOSPHOTRANSFERASE-RELATED-RELATED"/>
    <property type="match status" value="1"/>
</dbReference>
<evidence type="ECO:0000259" key="1">
    <source>
        <dbReference type="Pfam" id="PF01636"/>
    </source>
</evidence>
<keyword evidence="3" id="KW-1185">Reference proteome</keyword>
<sequence length="315" mass="36163">MYRSWIPPFLQPDFTWPRPMHSTICEATPELPHIPSKVTRRACGIFHELLYRFSNWYCLWFNIPLDANVIQLPFGLILKWTDRTSMEEAVAMQMARAAGIPVPKVLSCGEHLDADFNRMFSILMTRLPGTALENSSDPLHIEVEEPWLFELKECIISMRKWSSPYARSVCSALGTSLRSSRVPNHIMGPFTNENQLHDYLLSPASEHGFNSTEDYNQALAQATEIREHSYRINFTHGDFKPHNILVGDDGHLSAFLDWESAGWYPEYWEFTTASRFGKDSWWAQVASWIGDGNYKKELACDIALNSLTVDSYIAF</sequence>
<comment type="caution">
    <text evidence="2">The sequence shown here is derived from an EMBL/GenBank/DDBJ whole genome shotgun (WGS) entry which is preliminary data.</text>
</comment>
<dbReference type="Gene3D" id="3.90.1200.10">
    <property type="match status" value="1"/>
</dbReference>
<dbReference type="EMBL" id="CAJVOS010000012">
    <property type="protein sequence ID" value="CAG7998582.1"/>
    <property type="molecule type" value="Genomic_DNA"/>
</dbReference>
<dbReference type="OrthoDB" id="2906425at2759"/>